<dbReference type="AlphaFoldDB" id="A0A7S0Q5D4"/>
<gene>
    <name evidence="2" type="ORF">CPEL01642_LOCUS15378</name>
</gene>
<feature type="region of interest" description="Disordered" evidence="1">
    <location>
        <begin position="1"/>
        <end position="43"/>
    </location>
</feature>
<organism evidence="2">
    <name type="scientific">Coccolithus braarudii</name>
    <dbReference type="NCBI Taxonomy" id="221442"/>
    <lineage>
        <taxon>Eukaryota</taxon>
        <taxon>Haptista</taxon>
        <taxon>Haptophyta</taxon>
        <taxon>Prymnesiophyceae</taxon>
        <taxon>Coccolithales</taxon>
        <taxon>Coccolithaceae</taxon>
        <taxon>Coccolithus</taxon>
    </lineage>
</organism>
<feature type="compositionally biased region" description="Basic and acidic residues" evidence="1">
    <location>
        <begin position="27"/>
        <end position="36"/>
    </location>
</feature>
<name>A0A7S0Q5D4_9EUKA</name>
<reference evidence="2" key="1">
    <citation type="submission" date="2021-01" db="EMBL/GenBank/DDBJ databases">
        <authorList>
            <person name="Corre E."/>
            <person name="Pelletier E."/>
            <person name="Niang G."/>
            <person name="Scheremetjew M."/>
            <person name="Finn R."/>
            <person name="Kale V."/>
            <person name="Holt S."/>
            <person name="Cochrane G."/>
            <person name="Meng A."/>
            <person name="Brown T."/>
            <person name="Cohen L."/>
        </authorList>
    </citation>
    <scope>NUCLEOTIDE SEQUENCE</scope>
    <source>
        <strain evidence="2">PLY182g</strain>
    </source>
</reference>
<protein>
    <submittedName>
        <fullName evidence="2">Uncharacterized protein</fullName>
    </submittedName>
</protein>
<dbReference type="EMBL" id="HBEY01032286">
    <property type="protein sequence ID" value="CAD8611998.1"/>
    <property type="molecule type" value="Transcribed_RNA"/>
</dbReference>
<evidence type="ECO:0000256" key="1">
    <source>
        <dbReference type="SAM" id="MobiDB-lite"/>
    </source>
</evidence>
<sequence length="143" mass="15323">MPKRFQSSHPAWRSGIPPRQSPQTGRQVDKTGRQVDETEGDTARLAAVSKEGNGRAEMEQCRSAILSRSGLEMPTAFALDHGYFEDESVPGVAEDPTEELQRTQSARAVRAAAPIDREWDAAVVAASPIVVAGVAAKQTAPTP</sequence>
<evidence type="ECO:0000313" key="2">
    <source>
        <dbReference type="EMBL" id="CAD8611998.1"/>
    </source>
</evidence>
<proteinExistence type="predicted"/>
<accession>A0A7S0Q5D4</accession>